<name>A0A1N6T1W1_9ACTN</name>
<evidence type="ECO:0000313" key="2">
    <source>
        <dbReference type="EMBL" id="SIQ47207.1"/>
    </source>
</evidence>
<organism evidence="2 3">
    <name type="scientific">Micromonospora avicenniae</name>
    <dbReference type="NCBI Taxonomy" id="1198245"/>
    <lineage>
        <taxon>Bacteria</taxon>
        <taxon>Bacillati</taxon>
        <taxon>Actinomycetota</taxon>
        <taxon>Actinomycetes</taxon>
        <taxon>Micromonosporales</taxon>
        <taxon>Micromonosporaceae</taxon>
        <taxon>Micromonospora</taxon>
    </lineage>
</organism>
<dbReference type="AlphaFoldDB" id="A0A1N6T1W1"/>
<keyword evidence="1" id="KW-0812">Transmembrane</keyword>
<keyword evidence="1" id="KW-0472">Membrane</keyword>
<evidence type="ECO:0000313" key="3">
    <source>
        <dbReference type="Proteomes" id="UP000186004"/>
    </source>
</evidence>
<dbReference type="EMBL" id="FTNF01000002">
    <property type="protein sequence ID" value="SIQ47207.1"/>
    <property type="molecule type" value="Genomic_DNA"/>
</dbReference>
<sequence>MPFVAGAALLLAGVAILLLPGRFVRAEQKLYAPIVGARSGRVLTRLVLVMVAATLIASGTALIAETATSA</sequence>
<dbReference type="Proteomes" id="UP000186004">
    <property type="component" value="Unassembled WGS sequence"/>
</dbReference>
<keyword evidence="3" id="KW-1185">Reference proteome</keyword>
<accession>A0A1N6T1W1</accession>
<reference evidence="2 3" key="1">
    <citation type="submission" date="2017-01" db="EMBL/GenBank/DDBJ databases">
        <authorList>
            <person name="Mah S.A."/>
            <person name="Swanson W.J."/>
            <person name="Moy G.W."/>
            <person name="Vacquier V.D."/>
        </authorList>
    </citation>
    <scope>NUCLEOTIDE SEQUENCE [LARGE SCALE GENOMIC DNA]</scope>
    <source>
        <strain evidence="2 3">DSM 45758</strain>
    </source>
</reference>
<dbReference type="STRING" id="1198245.SAMN05444858_102474"/>
<proteinExistence type="predicted"/>
<gene>
    <name evidence="2" type="ORF">SAMN05444858_102474</name>
</gene>
<dbReference type="RefSeq" id="WP_076468199.1">
    <property type="nucleotide sequence ID" value="NZ_FTNF01000002.1"/>
</dbReference>
<keyword evidence="1" id="KW-1133">Transmembrane helix</keyword>
<protein>
    <submittedName>
        <fullName evidence="2">Uncharacterized protein</fullName>
    </submittedName>
</protein>
<evidence type="ECO:0000256" key="1">
    <source>
        <dbReference type="SAM" id="Phobius"/>
    </source>
</evidence>
<feature type="transmembrane region" description="Helical" evidence="1">
    <location>
        <begin position="42"/>
        <end position="64"/>
    </location>
</feature>